<accession>A0A5N6WT01</accession>
<dbReference type="Proteomes" id="UP000325945">
    <property type="component" value="Unassembled WGS sequence"/>
</dbReference>
<name>A0A5N6WT01_9EURO</name>
<proteinExistence type="predicted"/>
<keyword evidence="3" id="KW-1185">Reference proteome</keyword>
<dbReference type="EMBL" id="ML741822">
    <property type="protein sequence ID" value="KAE8324037.1"/>
    <property type="molecule type" value="Genomic_DNA"/>
</dbReference>
<keyword evidence="1" id="KW-0732">Signal</keyword>
<evidence type="ECO:0000313" key="3">
    <source>
        <dbReference type="Proteomes" id="UP000325945"/>
    </source>
</evidence>
<evidence type="ECO:0000256" key="1">
    <source>
        <dbReference type="SAM" id="SignalP"/>
    </source>
</evidence>
<organism evidence="2 3">
    <name type="scientific">Aspergillus sergii</name>
    <dbReference type="NCBI Taxonomy" id="1034303"/>
    <lineage>
        <taxon>Eukaryota</taxon>
        <taxon>Fungi</taxon>
        <taxon>Dikarya</taxon>
        <taxon>Ascomycota</taxon>
        <taxon>Pezizomycotina</taxon>
        <taxon>Eurotiomycetes</taxon>
        <taxon>Eurotiomycetidae</taxon>
        <taxon>Eurotiales</taxon>
        <taxon>Aspergillaceae</taxon>
        <taxon>Aspergillus</taxon>
        <taxon>Aspergillus subgen. Circumdati</taxon>
    </lineage>
</organism>
<dbReference type="AlphaFoldDB" id="A0A5N6WT01"/>
<reference evidence="3" key="1">
    <citation type="submission" date="2019-04" db="EMBL/GenBank/DDBJ databases">
        <title>Friends and foes A comparative genomics studyof 23 Aspergillus species from section Flavi.</title>
        <authorList>
            <consortium name="DOE Joint Genome Institute"/>
            <person name="Kjaerbolling I."/>
            <person name="Vesth T."/>
            <person name="Frisvad J.C."/>
            <person name="Nybo J.L."/>
            <person name="Theobald S."/>
            <person name="Kildgaard S."/>
            <person name="Isbrandt T."/>
            <person name="Kuo A."/>
            <person name="Sato A."/>
            <person name="Lyhne E.K."/>
            <person name="Kogle M.E."/>
            <person name="Wiebenga A."/>
            <person name="Kun R.S."/>
            <person name="Lubbers R.J."/>
            <person name="Makela M.R."/>
            <person name="Barry K."/>
            <person name="Chovatia M."/>
            <person name="Clum A."/>
            <person name="Daum C."/>
            <person name="Haridas S."/>
            <person name="He G."/>
            <person name="LaButti K."/>
            <person name="Lipzen A."/>
            <person name="Mondo S."/>
            <person name="Riley R."/>
            <person name="Salamov A."/>
            <person name="Simmons B.A."/>
            <person name="Magnuson J.K."/>
            <person name="Henrissat B."/>
            <person name="Mortensen U.H."/>
            <person name="Larsen T.O."/>
            <person name="Devries R.P."/>
            <person name="Grigoriev I.V."/>
            <person name="Machida M."/>
            <person name="Baker S.E."/>
            <person name="Andersen M.R."/>
        </authorList>
    </citation>
    <scope>NUCLEOTIDE SEQUENCE [LARGE SCALE GENOMIC DNA]</scope>
    <source>
        <strain evidence="3">CBS 130017</strain>
    </source>
</reference>
<feature type="signal peptide" evidence="1">
    <location>
        <begin position="1"/>
        <end position="19"/>
    </location>
</feature>
<sequence length="119" mass="13231">MRSSAVLILATALLPSAFGRLLGGEVGVLFSEPNANGYKQVTRIDGRCRQLNPHLAENVGSLYIEEGASCDLFEDTHCEKYVYEVEPTGEDNLFDSGVGYISNSVRCDYLRDVYRVQEF</sequence>
<feature type="chain" id="PRO_5024888621" description="Beta/gamma crystallin 'Greek key' domain-containing protein" evidence="1">
    <location>
        <begin position="20"/>
        <end position="119"/>
    </location>
</feature>
<protein>
    <recommendedName>
        <fullName evidence="4">Beta/gamma crystallin 'Greek key' domain-containing protein</fullName>
    </recommendedName>
</protein>
<evidence type="ECO:0008006" key="4">
    <source>
        <dbReference type="Google" id="ProtNLM"/>
    </source>
</evidence>
<evidence type="ECO:0000313" key="2">
    <source>
        <dbReference type="EMBL" id="KAE8324037.1"/>
    </source>
</evidence>
<gene>
    <name evidence="2" type="ORF">BDV39DRAFT_208230</name>
</gene>